<dbReference type="EMBL" id="NGAF01000034">
    <property type="protein sequence ID" value="OXR40342.1"/>
    <property type="molecule type" value="Genomic_DNA"/>
</dbReference>
<evidence type="ECO:0008006" key="3">
    <source>
        <dbReference type="Google" id="ProtNLM"/>
    </source>
</evidence>
<evidence type="ECO:0000313" key="2">
    <source>
        <dbReference type="Proteomes" id="UP000215506"/>
    </source>
</evidence>
<proteinExistence type="predicted"/>
<gene>
    <name evidence="1" type="ORF">B7C42_07603</name>
</gene>
<dbReference type="InterPro" id="IPR026337">
    <property type="entry name" value="AKG_HExxH"/>
</dbReference>
<dbReference type="NCBIfam" id="TIGR04267">
    <property type="entry name" value="mod_HExxH"/>
    <property type="match status" value="1"/>
</dbReference>
<reference evidence="1 2" key="1">
    <citation type="submission" date="2017-07" db="EMBL/GenBank/DDBJ databases">
        <title>First draft Genome Sequence of Nocardia cerradoensis isolated from human infection.</title>
        <authorList>
            <person name="Carrasco G."/>
        </authorList>
    </citation>
    <scope>NUCLEOTIDE SEQUENCE [LARGE SCALE GENOMIC DNA]</scope>
    <source>
        <strain evidence="1 2">CNM20130759</strain>
    </source>
</reference>
<comment type="caution">
    <text evidence="1">The sequence shown here is derived from an EMBL/GenBank/DDBJ whole genome shotgun (WGS) entry which is preliminary data.</text>
</comment>
<dbReference type="RefSeq" id="WP_143860475.1">
    <property type="nucleotide sequence ID" value="NZ_NGAF01000034.1"/>
</dbReference>
<organism evidence="1 2">
    <name type="scientific">Nocardia cerradoensis</name>
    <dbReference type="NCBI Taxonomy" id="85688"/>
    <lineage>
        <taxon>Bacteria</taxon>
        <taxon>Bacillati</taxon>
        <taxon>Actinomycetota</taxon>
        <taxon>Actinomycetes</taxon>
        <taxon>Mycobacteriales</taxon>
        <taxon>Nocardiaceae</taxon>
        <taxon>Nocardia</taxon>
    </lineage>
</organism>
<name>A0A231GUT5_9NOCA</name>
<dbReference type="AlphaFoldDB" id="A0A231GUT5"/>
<protein>
    <recommendedName>
        <fullName evidence="3">HEXXH motif domain-containing protein</fullName>
    </recommendedName>
</protein>
<sequence>MDYALAHHYLEGAELAARSGDRDTLSWYRTHSRTFPPHWFTTTPIGPTIVQCPDPRTLRQSPIADTPYHLLGPNTEPAPPLATELVAAAFDIGAEYGFGDLIADHAPIVCLLIERKLGEPLNSWAITRLPGTVFLDHVGDPTILARDLIHEAAHNWLNTALAAADVELDDGKTWNSPWKNTRRPTFGFLHSCWAFPLTMLFAARAVRRVPQVLATYLAQHRRKLASTAADHQHALAAVTDTDLRERLRTVHALALRACPDQPPLVT</sequence>
<evidence type="ECO:0000313" key="1">
    <source>
        <dbReference type="EMBL" id="OXR40342.1"/>
    </source>
</evidence>
<keyword evidence="2" id="KW-1185">Reference proteome</keyword>
<dbReference type="Proteomes" id="UP000215506">
    <property type="component" value="Unassembled WGS sequence"/>
</dbReference>
<accession>A0A231GUT5</accession>